<dbReference type="PROSITE" id="PS51257">
    <property type="entry name" value="PROKAR_LIPOPROTEIN"/>
    <property type="match status" value="1"/>
</dbReference>
<keyword evidence="3" id="KW-0472">Membrane</keyword>
<evidence type="ECO:0000256" key="5">
    <source>
        <dbReference type="ARBA" id="ARBA00023288"/>
    </source>
</evidence>
<dbReference type="KEGG" id="palo:E6C60_4044"/>
<dbReference type="SUPFAM" id="SSF53850">
    <property type="entry name" value="Periplasmic binding protein-like II"/>
    <property type="match status" value="1"/>
</dbReference>
<name>A0A4P8XV59_9BACL</name>
<keyword evidence="8" id="KW-1185">Reference proteome</keyword>
<dbReference type="AlphaFoldDB" id="A0A4P8XV59"/>
<evidence type="ECO:0000313" key="7">
    <source>
        <dbReference type="EMBL" id="QCT04749.1"/>
    </source>
</evidence>
<dbReference type="PANTHER" id="PTHR43649">
    <property type="entry name" value="ARABINOSE-BINDING PROTEIN-RELATED"/>
    <property type="match status" value="1"/>
</dbReference>
<dbReference type="EMBL" id="CP040396">
    <property type="protein sequence ID" value="QCT04749.1"/>
    <property type="molecule type" value="Genomic_DNA"/>
</dbReference>
<dbReference type="InterPro" id="IPR006059">
    <property type="entry name" value="SBP"/>
</dbReference>
<evidence type="ECO:0000313" key="8">
    <source>
        <dbReference type="Proteomes" id="UP000300879"/>
    </source>
</evidence>
<dbReference type="Pfam" id="PF01547">
    <property type="entry name" value="SBP_bac_1"/>
    <property type="match status" value="1"/>
</dbReference>
<sequence>MKKKGKVFSLLSTALLVGVVGCSNGGSTANEGNGTNADSDKPFEMSLLFHYETEPPKNDSDIMKMIEEYTNTNIDVQSVPSSTSAEKFNVTVASGNFPTAIKTFYEVPVVNAIKTGVFWEIGPYLKDYPNLSAINPQVYDNMKVQGKIYGVPSVRDLARNTMTYRKDWLEKLGLPEPTTVDEFYNMLKAFTTQDPDGNGKDDTYGLIENNALFNMDMITAYFGAPNQWGVEDGKLIPSFQTEAYLEALQFYRKLFDEKIINQDFPITSRDNWFKLWDSGKAGTMRQVTSTAVARERGAQKVDPNAKVDMVSLLEGPRGTAIYSEAGNNGFFLISKSAVKTEEELKKVLEFFDKLMDEEMSNLFYWGLEGQTYTVTDGKAQHTDKEAFDRMLSPYTQLAVGKLIDNATPGVLQPLEQQALDMNKENEAVALANPALTLDSETNTEKGAQLMKIIEDARIKFILGEIDEAGWQAAVDQWKKDGGQQIMDEFTAAYNEVNK</sequence>
<feature type="chain" id="PRO_5020780513" evidence="6">
    <location>
        <begin position="30"/>
        <end position="498"/>
    </location>
</feature>
<gene>
    <name evidence="7" type="ORF">E6C60_4044</name>
</gene>
<dbReference type="RefSeq" id="WP_175415373.1">
    <property type="nucleotide sequence ID" value="NZ_CP040396.1"/>
</dbReference>
<dbReference type="Proteomes" id="UP000300879">
    <property type="component" value="Chromosome"/>
</dbReference>
<feature type="signal peptide" evidence="6">
    <location>
        <begin position="1"/>
        <end position="29"/>
    </location>
</feature>
<evidence type="ECO:0000256" key="6">
    <source>
        <dbReference type="SAM" id="SignalP"/>
    </source>
</evidence>
<protein>
    <submittedName>
        <fullName evidence="7">Family 1 extracellular solute-binding protein</fullName>
    </submittedName>
</protein>
<keyword evidence="1" id="KW-1003">Cell membrane</keyword>
<dbReference type="Gene3D" id="3.40.190.10">
    <property type="entry name" value="Periplasmic binding protein-like II"/>
    <property type="match status" value="2"/>
</dbReference>
<dbReference type="PANTHER" id="PTHR43649:SF33">
    <property type="entry name" value="POLYGALACTURONAN_RHAMNOGALACTURONAN-BINDING PROTEIN YTCQ"/>
    <property type="match status" value="1"/>
</dbReference>
<keyword evidence="4" id="KW-0564">Palmitate</keyword>
<keyword evidence="2 6" id="KW-0732">Signal</keyword>
<evidence type="ECO:0000256" key="4">
    <source>
        <dbReference type="ARBA" id="ARBA00023139"/>
    </source>
</evidence>
<organism evidence="7 8">
    <name type="scientific">Paenibacillus algicola</name>
    <dbReference type="NCBI Taxonomy" id="2565926"/>
    <lineage>
        <taxon>Bacteria</taxon>
        <taxon>Bacillati</taxon>
        <taxon>Bacillota</taxon>
        <taxon>Bacilli</taxon>
        <taxon>Bacillales</taxon>
        <taxon>Paenibacillaceae</taxon>
        <taxon>Paenibacillus</taxon>
    </lineage>
</organism>
<dbReference type="CDD" id="cd13580">
    <property type="entry name" value="PBP2_AlgQ_like_1"/>
    <property type="match status" value="1"/>
</dbReference>
<accession>A0A4P8XV59</accession>
<evidence type="ECO:0000256" key="3">
    <source>
        <dbReference type="ARBA" id="ARBA00023136"/>
    </source>
</evidence>
<evidence type="ECO:0000256" key="1">
    <source>
        <dbReference type="ARBA" id="ARBA00022475"/>
    </source>
</evidence>
<reference evidence="7 8" key="1">
    <citation type="submission" date="2019-05" db="EMBL/GenBank/DDBJ databases">
        <authorList>
            <person name="Chen C."/>
        </authorList>
    </citation>
    <scope>NUCLEOTIDE SEQUENCE [LARGE SCALE GENOMIC DNA]</scope>
    <source>
        <strain evidence="7 8">HB172198</strain>
    </source>
</reference>
<dbReference type="InterPro" id="IPR050490">
    <property type="entry name" value="Bact_solute-bd_prot1"/>
</dbReference>
<keyword evidence="5" id="KW-0449">Lipoprotein</keyword>
<proteinExistence type="predicted"/>
<evidence type="ECO:0000256" key="2">
    <source>
        <dbReference type="ARBA" id="ARBA00022729"/>
    </source>
</evidence>